<dbReference type="EMBL" id="DS235784">
    <property type="protein sequence ID" value="EEB16960.1"/>
    <property type="molecule type" value="Genomic_DNA"/>
</dbReference>
<dbReference type="InterPro" id="IPR007867">
    <property type="entry name" value="GMC_OxRtase_C"/>
</dbReference>
<evidence type="ECO:0000259" key="5">
    <source>
        <dbReference type="PROSITE" id="PS00623"/>
    </source>
</evidence>
<name>E0VUA4_PEDHC</name>
<dbReference type="Gene3D" id="3.50.50.60">
    <property type="entry name" value="FAD/NAD(P)-binding domain"/>
    <property type="match status" value="1"/>
</dbReference>
<dbReference type="GeneID" id="8231237"/>
<dbReference type="Pfam" id="PF00732">
    <property type="entry name" value="GMC_oxred_N"/>
    <property type="match status" value="1"/>
</dbReference>
<dbReference type="KEGG" id="phu:Phum_PHUM448780"/>
<dbReference type="RefSeq" id="XP_002429698.1">
    <property type="nucleotide sequence ID" value="XM_002429653.1"/>
</dbReference>
<dbReference type="Proteomes" id="UP000009046">
    <property type="component" value="Unassembled WGS sequence"/>
</dbReference>
<evidence type="ECO:0000313" key="7">
    <source>
        <dbReference type="EMBL" id="EEB16960.1"/>
    </source>
</evidence>
<proteinExistence type="inferred from homology"/>
<dbReference type="eggNOG" id="KOG1238">
    <property type="taxonomic scope" value="Eukaryota"/>
</dbReference>
<dbReference type="STRING" id="121224.E0VUA4"/>
<feature type="domain" description="Glucose-methanol-choline oxidoreductase N-terminal" evidence="6">
    <location>
        <begin position="313"/>
        <end position="327"/>
    </location>
</feature>
<comment type="similarity">
    <text evidence="1 4">Belongs to the GMC oxidoreductase family.</text>
</comment>
<dbReference type="GO" id="GO:0016614">
    <property type="term" value="F:oxidoreductase activity, acting on CH-OH group of donors"/>
    <property type="evidence" value="ECO:0007669"/>
    <property type="project" value="InterPro"/>
</dbReference>
<dbReference type="EMBL" id="AAZO01005475">
    <property type="status" value="NOT_ANNOTATED_CDS"/>
    <property type="molecule type" value="Genomic_DNA"/>
</dbReference>
<evidence type="ECO:0000256" key="4">
    <source>
        <dbReference type="RuleBase" id="RU003968"/>
    </source>
</evidence>
<keyword evidence="3 4" id="KW-0274">FAD</keyword>
<dbReference type="EC" id="1.1.99.10" evidence="7"/>
<protein>
    <submittedName>
        <fullName evidence="7">Glucose dehydrogenase, putative</fullName>
        <ecNumber evidence="7">1.1.99.10</ecNumber>
    </submittedName>
</protein>
<evidence type="ECO:0000256" key="2">
    <source>
        <dbReference type="PIRSR" id="PIRSR000137-1"/>
    </source>
</evidence>
<keyword evidence="9" id="KW-1185">Reference proteome</keyword>
<dbReference type="SUPFAM" id="SSF54373">
    <property type="entry name" value="FAD-linked reductases, C-terminal domain"/>
    <property type="match status" value="1"/>
</dbReference>
<organism>
    <name type="scientific">Pediculus humanus subsp. corporis</name>
    <name type="common">Body louse</name>
    <dbReference type="NCBI Taxonomy" id="121224"/>
    <lineage>
        <taxon>Eukaryota</taxon>
        <taxon>Metazoa</taxon>
        <taxon>Ecdysozoa</taxon>
        <taxon>Arthropoda</taxon>
        <taxon>Hexapoda</taxon>
        <taxon>Insecta</taxon>
        <taxon>Pterygota</taxon>
        <taxon>Neoptera</taxon>
        <taxon>Paraneoptera</taxon>
        <taxon>Psocodea</taxon>
        <taxon>Troctomorpha</taxon>
        <taxon>Phthiraptera</taxon>
        <taxon>Anoplura</taxon>
        <taxon>Pediculidae</taxon>
        <taxon>Pediculus</taxon>
    </lineage>
</organism>
<dbReference type="PANTHER" id="PTHR11552">
    <property type="entry name" value="GLUCOSE-METHANOL-CHOLINE GMC OXIDOREDUCTASE"/>
    <property type="match status" value="1"/>
</dbReference>
<dbReference type="HOGENOM" id="CLU_002865_7_0_1"/>
<dbReference type="VEuPathDB" id="VectorBase:PHUM448780"/>
<sequence length="624" mass="70407">MINNIFRYINFLNLFLILTANNLNLNLIFEKWIRLHKNYVFGTDESFYKQSPIEEEYDFIVIGSGPSGAAVANRLSEISDWNVLLVEAGKEPTLVLDIPMLASIGVLSEYNWGFKAEREEGVCMGMEEGRCRWPKGKCLGGTSVINYMIYTRGNKEDFDEWARDGNEGWGYKDVWPYFVKSEKSRIPHFRHSVSHGQEGPVTVDFLPYQTKLIDAFLQAGQEMGYKLIDYNDGTPPLGFAKVQGTVENGRRFSAERAYLRPIKYRSNLQITLKTLATKLLIDPITKRTYGVEMVKNGKTHRVLAKKEVILSAGALQSPQLLMLSGIGPKSDLESLNITVLQNSEGVGKNLQEHICYSGLTFLINQTNVGVSTNSLFNFNNFIEFFERGKGVLTLLGGVEGLGYISTKLNDDQRGRPDIEFIFASASIPNDNGLLLRKGIGITDEIYEKTYKPLENRETWTVWPMLLHPKSKGYLKLKSNSPYDWPKFYANYFQDEHDLNTLVEGVKMVVNMSQTKAFQKYGSFLNPFPVSGCEEFNLNSDEYWKCAVKSLLTTLHHQSGTCKMGPPSDTTAVVSPELKVYGIKNLRVVDTSIIPKLVTAHTMAAAYMIGEKASDMIKQSWLNNT</sequence>
<dbReference type="Gene3D" id="3.30.560.10">
    <property type="entry name" value="Glucose Oxidase, domain 3"/>
    <property type="match status" value="1"/>
</dbReference>
<dbReference type="InParanoid" id="E0VUA4"/>
<dbReference type="SUPFAM" id="SSF51905">
    <property type="entry name" value="FAD/NAD(P)-binding domain"/>
    <property type="match status" value="1"/>
</dbReference>
<dbReference type="PROSITE" id="PS00624">
    <property type="entry name" value="GMC_OXRED_2"/>
    <property type="match status" value="1"/>
</dbReference>
<dbReference type="Pfam" id="PF05199">
    <property type="entry name" value="GMC_oxred_C"/>
    <property type="match status" value="1"/>
</dbReference>
<dbReference type="PROSITE" id="PS00623">
    <property type="entry name" value="GMC_OXRED_1"/>
    <property type="match status" value="1"/>
</dbReference>
<dbReference type="PANTHER" id="PTHR11552:SF208">
    <property type="entry name" value="RE36204P-RELATED"/>
    <property type="match status" value="1"/>
</dbReference>
<reference evidence="8" key="3">
    <citation type="submission" date="2020-05" db="UniProtKB">
        <authorList>
            <consortium name="EnsemblMetazoa"/>
        </authorList>
    </citation>
    <scope>IDENTIFICATION</scope>
    <source>
        <strain evidence="8">USDA</strain>
    </source>
</reference>
<dbReference type="AlphaFoldDB" id="E0VUA4"/>
<dbReference type="InterPro" id="IPR012132">
    <property type="entry name" value="GMC_OxRdtase"/>
</dbReference>
<dbReference type="OMA" id="WLTFQNK"/>
<dbReference type="PIRSF" id="PIRSF000137">
    <property type="entry name" value="Alcohol_oxidase"/>
    <property type="match status" value="1"/>
</dbReference>
<evidence type="ECO:0000313" key="8">
    <source>
        <dbReference type="EnsemblMetazoa" id="PHUM448780-PA"/>
    </source>
</evidence>
<dbReference type="CTD" id="8231237"/>
<evidence type="ECO:0000313" key="9">
    <source>
        <dbReference type="Proteomes" id="UP000009046"/>
    </source>
</evidence>
<feature type="active site" description="Proton donor" evidence="2">
    <location>
        <position position="556"/>
    </location>
</feature>
<evidence type="ECO:0000259" key="6">
    <source>
        <dbReference type="PROSITE" id="PS00624"/>
    </source>
</evidence>
<dbReference type="OrthoDB" id="269227at2759"/>
<feature type="active site" description="Proton acceptor" evidence="2">
    <location>
        <position position="600"/>
    </location>
</feature>
<evidence type="ECO:0000256" key="3">
    <source>
        <dbReference type="PIRSR" id="PIRSR000137-2"/>
    </source>
</evidence>
<feature type="domain" description="Glucose-methanol-choline oxidoreductase N-terminal" evidence="5">
    <location>
        <begin position="136"/>
        <end position="159"/>
    </location>
</feature>
<reference evidence="7" key="2">
    <citation type="submission" date="2007-04" db="EMBL/GenBank/DDBJ databases">
        <title>The genome of the human body louse.</title>
        <authorList>
            <consortium name="The Human Body Louse Genome Consortium"/>
            <person name="Kirkness E."/>
            <person name="Walenz B."/>
            <person name="Hass B."/>
            <person name="Bruggner R."/>
            <person name="Strausberg R."/>
        </authorList>
    </citation>
    <scope>NUCLEOTIDE SEQUENCE</scope>
    <source>
        <strain evidence="7">USDA</strain>
    </source>
</reference>
<gene>
    <name evidence="8" type="primary">8231237</name>
    <name evidence="7" type="ORF">Phum_PHUM448780</name>
</gene>
<comment type="cofactor">
    <cofactor evidence="3">
        <name>FAD</name>
        <dbReference type="ChEBI" id="CHEBI:57692"/>
    </cofactor>
</comment>
<accession>E0VUA4</accession>
<dbReference type="EnsemblMetazoa" id="PHUM448780-RA">
    <property type="protein sequence ID" value="PHUM448780-PA"/>
    <property type="gene ID" value="PHUM448780"/>
</dbReference>
<dbReference type="InterPro" id="IPR000172">
    <property type="entry name" value="GMC_OxRdtase_N"/>
</dbReference>
<evidence type="ECO:0000256" key="1">
    <source>
        <dbReference type="ARBA" id="ARBA00010790"/>
    </source>
</evidence>
<dbReference type="GO" id="GO:0050660">
    <property type="term" value="F:flavin adenine dinucleotide binding"/>
    <property type="evidence" value="ECO:0007669"/>
    <property type="project" value="InterPro"/>
</dbReference>
<keyword evidence="4" id="KW-0285">Flavoprotein</keyword>
<feature type="binding site" evidence="3">
    <location>
        <position position="142"/>
    </location>
    <ligand>
        <name>FAD</name>
        <dbReference type="ChEBI" id="CHEBI:57692"/>
    </ligand>
</feature>
<keyword evidence="7" id="KW-0560">Oxidoreductase</keyword>
<dbReference type="InterPro" id="IPR036188">
    <property type="entry name" value="FAD/NAD-bd_sf"/>
</dbReference>
<reference evidence="7" key="1">
    <citation type="submission" date="2007-04" db="EMBL/GenBank/DDBJ databases">
        <title>Annotation of Pediculus humanus corporis strain USDA.</title>
        <authorList>
            <person name="Kirkness E."/>
            <person name="Hannick L."/>
            <person name="Hass B."/>
            <person name="Bruggner R."/>
            <person name="Lawson D."/>
            <person name="Bidwell S."/>
            <person name="Joardar V."/>
            <person name="Caler E."/>
            <person name="Walenz B."/>
            <person name="Inman J."/>
            <person name="Schobel S."/>
            <person name="Galinsky K."/>
            <person name="Amedeo P."/>
            <person name="Strausberg R."/>
        </authorList>
    </citation>
    <scope>NUCLEOTIDE SEQUENCE</scope>
    <source>
        <strain evidence="7">USDA</strain>
    </source>
</reference>